<keyword evidence="4" id="KW-0804">Transcription</keyword>
<keyword evidence="10" id="KW-1185">Reference proteome</keyword>
<dbReference type="PANTHER" id="PTHR30146:SF148">
    <property type="entry name" value="HTH-TYPE TRANSCRIPTIONAL REPRESSOR PURR-RELATED"/>
    <property type="match status" value="1"/>
</dbReference>
<dbReference type="EMBL" id="JAASTW010000001">
    <property type="protein sequence ID" value="MBC1487519.1"/>
    <property type="molecule type" value="Genomic_DNA"/>
</dbReference>
<dbReference type="CDD" id="cd01392">
    <property type="entry name" value="HTH_LacI"/>
    <property type="match status" value="1"/>
</dbReference>
<accession>A0A7X1C7R5</accession>
<evidence type="ECO:0000313" key="8">
    <source>
        <dbReference type="EMBL" id="MBC1509653.1"/>
    </source>
</evidence>
<evidence type="ECO:0000259" key="6">
    <source>
        <dbReference type="PROSITE" id="PS50943"/>
    </source>
</evidence>
<gene>
    <name evidence="7" type="ORF">HCJ38_00555</name>
    <name evidence="8" type="ORF">HCJ59_07070</name>
</gene>
<evidence type="ECO:0000256" key="4">
    <source>
        <dbReference type="ARBA" id="ARBA00023163"/>
    </source>
</evidence>
<comment type="caution">
    <text evidence="7">The sequence shown here is derived from an EMBL/GenBank/DDBJ whole genome shotgun (WGS) entry which is preliminary data.</text>
</comment>
<dbReference type="PRINTS" id="PR00036">
    <property type="entry name" value="HTHLACI"/>
</dbReference>
<dbReference type="SMART" id="SM00354">
    <property type="entry name" value="HTH_LACI"/>
    <property type="match status" value="1"/>
</dbReference>
<dbReference type="InterPro" id="IPR010982">
    <property type="entry name" value="Lambda_DNA-bd_dom_sf"/>
</dbReference>
<evidence type="ECO:0000256" key="3">
    <source>
        <dbReference type="ARBA" id="ARBA00023125"/>
    </source>
</evidence>
<evidence type="ECO:0000313" key="9">
    <source>
        <dbReference type="Proteomes" id="UP000561617"/>
    </source>
</evidence>
<dbReference type="InterPro" id="IPR001387">
    <property type="entry name" value="Cro/C1-type_HTH"/>
</dbReference>
<dbReference type="Proteomes" id="UP000587800">
    <property type="component" value="Unassembled WGS sequence"/>
</dbReference>
<dbReference type="EMBL" id="JAASUB010000007">
    <property type="protein sequence ID" value="MBC1509653.1"/>
    <property type="molecule type" value="Genomic_DNA"/>
</dbReference>
<reference evidence="9 10" key="1">
    <citation type="submission" date="2020-03" db="EMBL/GenBank/DDBJ databases">
        <title>Soil Listeria distribution.</title>
        <authorList>
            <person name="Liao J."/>
            <person name="Wiedmann M."/>
        </authorList>
    </citation>
    <scope>NUCLEOTIDE SEQUENCE [LARGE SCALE GENOMIC DNA]</scope>
    <source>
        <strain evidence="8 10">FSL L7-1515</strain>
        <strain evidence="7 9">FSL L7-1554</strain>
    </source>
</reference>
<evidence type="ECO:0000256" key="1">
    <source>
        <dbReference type="ARBA" id="ARBA00022491"/>
    </source>
</evidence>
<dbReference type="PROSITE" id="PS00356">
    <property type="entry name" value="HTH_LACI_1"/>
    <property type="match status" value="1"/>
</dbReference>
<dbReference type="PROSITE" id="PS50943">
    <property type="entry name" value="HTH_CROC1"/>
    <property type="match status" value="1"/>
</dbReference>
<dbReference type="InterPro" id="IPR028082">
    <property type="entry name" value="Peripla_BP_I"/>
</dbReference>
<evidence type="ECO:0000256" key="2">
    <source>
        <dbReference type="ARBA" id="ARBA00023015"/>
    </source>
</evidence>
<feature type="domain" description="HTH cro/C1-type" evidence="6">
    <location>
        <begin position="4"/>
        <end position="52"/>
    </location>
</feature>
<organism evidence="7 9">
    <name type="scientific">Listeria immobilis</name>
    <dbReference type="NCBI Taxonomy" id="2713502"/>
    <lineage>
        <taxon>Bacteria</taxon>
        <taxon>Bacillati</taxon>
        <taxon>Bacillota</taxon>
        <taxon>Bacilli</taxon>
        <taxon>Bacillales</taxon>
        <taxon>Listeriaceae</taxon>
        <taxon>Listeria</taxon>
    </lineage>
</organism>
<dbReference type="Pfam" id="PF00356">
    <property type="entry name" value="LacI"/>
    <property type="match status" value="1"/>
</dbReference>
<feature type="domain" description="HTH lacI-type" evidence="5">
    <location>
        <begin position="3"/>
        <end position="58"/>
    </location>
</feature>
<dbReference type="SUPFAM" id="SSF53822">
    <property type="entry name" value="Periplasmic binding protein-like I"/>
    <property type="match status" value="1"/>
</dbReference>
<dbReference type="AlphaFoldDB" id="A0A7X1C7R5"/>
<dbReference type="Pfam" id="PF13377">
    <property type="entry name" value="Peripla_BP_3"/>
    <property type="match status" value="1"/>
</dbReference>
<dbReference type="GO" id="GO:0000976">
    <property type="term" value="F:transcription cis-regulatory region binding"/>
    <property type="evidence" value="ECO:0007669"/>
    <property type="project" value="TreeGrafter"/>
</dbReference>
<dbReference type="RefSeq" id="WP_185344240.1">
    <property type="nucleotide sequence ID" value="NZ_JAASTU010000001.1"/>
</dbReference>
<sequence length="332" mass="36658">MKTTIKDIAKEAGVSIATISLIINGKAELFSPKTVKKVNEAIEKLNYQPNYFAKNLNSVKSNTIGLIVPDVSNPFFSKLANSIENALNEAGYLLFLCNSAYDLEREQKYINEMLYRSIEGIIFASAENLTEATIQQLGKSNVPYILMDRPSRVVNNGVFVDDYAGGVIATEHLIAKGHTKIACLSGAEKFVNISERGRGYLETMRKHQLTPIYSENGTLTVESGYEEGMAICKKDISAIFVCNDLMAIGVYEAANELGKVIPSDISVLGFDDITTAQYLTPKLTTIQQPIEEIGKVAVENLVWRIQNNNKAVENYVAPVTLVERSSVRLEEN</sequence>
<proteinExistence type="predicted"/>
<dbReference type="InterPro" id="IPR046335">
    <property type="entry name" value="LacI/GalR-like_sensor"/>
</dbReference>
<name>A0A7X1C7R5_9LIST</name>
<keyword evidence="3" id="KW-0238">DNA-binding</keyword>
<dbReference type="Gene3D" id="3.40.50.2300">
    <property type="match status" value="2"/>
</dbReference>
<dbReference type="GO" id="GO:0003700">
    <property type="term" value="F:DNA-binding transcription factor activity"/>
    <property type="evidence" value="ECO:0007669"/>
    <property type="project" value="TreeGrafter"/>
</dbReference>
<protein>
    <submittedName>
        <fullName evidence="7">LacI family transcriptional regulator</fullName>
    </submittedName>
</protein>
<evidence type="ECO:0000313" key="7">
    <source>
        <dbReference type="EMBL" id="MBC1487519.1"/>
    </source>
</evidence>
<evidence type="ECO:0000259" key="5">
    <source>
        <dbReference type="PROSITE" id="PS50932"/>
    </source>
</evidence>
<dbReference type="Gene3D" id="1.10.260.40">
    <property type="entry name" value="lambda repressor-like DNA-binding domains"/>
    <property type="match status" value="1"/>
</dbReference>
<keyword evidence="2" id="KW-0805">Transcription regulation</keyword>
<dbReference type="PROSITE" id="PS50932">
    <property type="entry name" value="HTH_LACI_2"/>
    <property type="match status" value="1"/>
</dbReference>
<evidence type="ECO:0000313" key="10">
    <source>
        <dbReference type="Proteomes" id="UP000587800"/>
    </source>
</evidence>
<dbReference type="Proteomes" id="UP000561617">
    <property type="component" value="Unassembled WGS sequence"/>
</dbReference>
<dbReference type="SUPFAM" id="SSF47413">
    <property type="entry name" value="lambda repressor-like DNA-binding domains"/>
    <property type="match status" value="1"/>
</dbReference>
<dbReference type="InterPro" id="IPR000843">
    <property type="entry name" value="HTH_LacI"/>
</dbReference>
<keyword evidence="1" id="KW-0678">Repressor</keyword>
<dbReference type="PANTHER" id="PTHR30146">
    <property type="entry name" value="LACI-RELATED TRANSCRIPTIONAL REPRESSOR"/>
    <property type="match status" value="1"/>
</dbReference>